<gene>
    <name evidence="2" type="ordered locus">XBJ1_3789</name>
</gene>
<accession>D3V5H8</accession>
<reference evidence="2" key="1">
    <citation type="journal article" date="2011" name="PLoS ONE">
        <title>The entomopathogenic bacterial endosymbionts xenorhabdus and photorhabdus: convergent lifestyles from divergent genomes.</title>
        <authorList>
            <person name="Chaston J.M."/>
            <person name="Suen G."/>
            <person name="Tucker S.L."/>
            <person name="Andersen A.W."/>
            <person name="Bhasin A."/>
            <person name="Bode E."/>
            <person name="Bode H.B."/>
            <person name="Brachmann A.O."/>
            <person name="Cowles C.E."/>
            <person name="Cowles K.N."/>
            <person name="Darby C."/>
            <person name="de Leon L."/>
            <person name="Drace K."/>
            <person name="Du Z."/>
            <person name="Givaudan A."/>
            <person name="Herbert Tran E.E."/>
            <person name="Jewell K.A."/>
            <person name="Knack J.J."/>
            <person name="Krasomil-Osterfeld K.C."/>
            <person name="Kukor R."/>
            <person name="Lanois A."/>
            <person name="Latreille P."/>
            <person name="Leimgruber N.K."/>
            <person name="Lipke C.M."/>
            <person name="Liu R."/>
            <person name="Lu X."/>
            <person name="Martens E.C."/>
            <person name="Marri P.R."/>
            <person name="Medigue C."/>
            <person name="Menard M.L."/>
            <person name="Miller N.M."/>
            <person name="Morales-Soto N."/>
            <person name="Norton S."/>
            <person name="Ogier J.C."/>
            <person name="Orchard S.S."/>
            <person name="Park D."/>
            <person name="Park Y."/>
            <person name="Qurollo B.A."/>
            <person name="Sugar D.R."/>
            <person name="Richards G.R."/>
            <person name="Rouy Z."/>
            <person name="Slominski B."/>
            <person name="Slominski K."/>
            <person name="Snyder H."/>
            <person name="Tjaden B.C."/>
            <person name="van der Hoeven R."/>
            <person name="Welch R.D."/>
            <person name="Wheeler C."/>
            <person name="Xiang B."/>
            <person name="Barbazuk B."/>
            <person name="Gaudriault S."/>
            <person name="Goodner B."/>
            <person name="Slater S.C."/>
            <person name="Forst S."/>
            <person name="Goldman B.S."/>
            <person name="Goodrich-Blair H."/>
        </authorList>
    </citation>
    <scope>NUCLEOTIDE SEQUENCE [LARGE SCALE GENOMIC DNA]</scope>
    <source>
        <strain evidence="2">SS-2004</strain>
    </source>
</reference>
<name>D3V5H8_XENBS</name>
<dbReference type="KEGG" id="xbo:XBJ1_3789"/>
<dbReference type="STRING" id="406818.XBJ1_3789"/>
<evidence type="ECO:0000256" key="1">
    <source>
        <dbReference type="SAM" id="MobiDB-lite"/>
    </source>
</evidence>
<evidence type="ECO:0000313" key="3">
    <source>
        <dbReference type="Proteomes" id="UP000002045"/>
    </source>
</evidence>
<dbReference type="HOGENOM" id="CLU_3067719_0_0_6"/>
<dbReference type="AlphaFoldDB" id="D3V5H8"/>
<proteinExistence type="predicted"/>
<organism evidence="2 3">
    <name type="scientific">Xenorhabdus bovienii (strain SS-2004)</name>
    <name type="common">Xenorhabdus nematophila subsp. bovienii</name>
    <dbReference type="NCBI Taxonomy" id="406818"/>
    <lineage>
        <taxon>Bacteria</taxon>
        <taxon>Pseudomonadati</taxon>
        <taxon>Pseudomonadota</taxon>
        <taxon>Gammaproteobacteria</taxon>
        <taxon>Enterobacterales</taxon>
        <taxon>Morganellaceae</taxon>
        <taxon>Xenorhabdus</taxon>
    </lineage>
</organism>
<feature type="region of interest" description="Disordered" evidence="1">
    <location>
        <begin position="34"/>
        <end position="53"/>
    </location>
</feature>
<sequence>MILVLDHVVIKALSLLGEVLFLFRITPPITPPKIPQHKDTLQSISTRKKNEDV</sequence>
<protein>
    <submittedName>
        <fullName evidence="2">Uncharacterized protein</fullName>
    </submittedName>
</protein>
<dbReference type="EMBL" id="FN667741">
    <property type="protein sequence ID" value="CBJ82907.1"/>
    <property type="molecule type" value="Genomic_DNA"/>
</dbReference>
<dbReference type="Proteomes" id="UP000002045">
    <property type="component" value="Chromosome"/>
</dbReference>
<evidence type="ECO:0000313" key="2">
    <source>
        <dbReference type="EMBL" id="CBJ82907.1"/>
    </source>
</evidence>